<feature type="domain" description="RNA polymerase sigma factor 70 region 4 type 2" evidence="8">
    <location>
        <begin position="121"/>
        <end position="173"/>
    </location>
</feature>
<evidence type="ECO:0000259" key="8">
    <source>
        <dbReference type="Pfam" id="PF08281"/>
    </source>
</evidence>
<evidence type="ECO:0000256" key="5">
    <source>
        <dbReference type="ARBA" id="ARBA00023163"/>
    </source>
</evidence>
<dbReference type="InterPro" id="IPR013324">
    <property type="entry name" value="RNA_pol_sigma_r3/r4-like"/>
</dbReference>
<dbReference type="OrthoDB" id="9785675at2"/>
<feature type="domain" description="RNA polymerase sigma-70 region 2" evidence="7">
    <location>
        <begin position="28"/>
        <end position="94"/>
    </location>
</feature>
<dbReference type="Proteomes" id="UP000315010">
    <property type="component" value="Unassembled WGS sequence"/>
</dbReference>
<evidence type="ECO:0000313" key="10">
    <source>
        <dbReference type="Proteomes" id="UP000315010"/>
    </source>
</evidence>
<dbReference type="NCBIfam" id="TIGR02937">
    <property type="entry name" value="sigma70-ECF"/>
    <property type="match status" value="1"/>
</dbReference>
<comment type="similarity">
    <text evidence="1">Belongs to the sigma-70 factor family. ECF subfamily.</text>
</comment>
<reference evidence="9 10" key="1">
    <citation type="submission" date="2019-02" db="EMBL/GenBank/DDBJ databases">
        <title>Deep-cultivation of Planctomycetes and their phenomic and genomic characterization uncovers novel biology.</title>
        <authorList>
            <person name="Wiegand S."/>
            <person name="Jogler M."/>
            <person name="Boedeker C."/>
            <person name="Pinto D."/>
            <person name="Vollmers J."/>
            <person name="Rivas-Marin E."/>
            <person name="Kohn T."/>
            <person name="Peeters S.H."/>
            <person name="Heuer A."/>
            <person name="Rast P."/>
            <person name="Oberbeckmann S."/>
            <person name="Bunk B."/>
            <person name="Jeske O."/>
            <person name="Meyerdierks A."/>
            <person name="Storesund J.E."/>
            <person name="Kallscheuer N."/>
            <person name="Luecker S."/>
            <person name="Lage O.M."/>
            <person name="Pohl T."/>
            <person name="Merkel B.J."/>
            <person name="Hornburger P."/>
            <person name="Mueller R.-W."/>
            <person name="Bruemmer F."/>
            <person name="Labrenz M."/>
            <person name="Spormann A.M."/>
            <person name="Op Den Camp H."/>
            <person name="Overmann J."/>
            <person name="Amann R."/>
            <person name="Jetten M.S.M."/>
            <person name="Mascher T."/>
            <person name="Medema M.H."/>
            <person name="Devos D.P."/>
            <person name="Kaster A.-K."/>
            <person name="Ovreas L."/>
            <person name="Rohde M."/>
            <person name="Galperin M.Y."/>
            <person name="Jogler C."/>
        </authorList>
    </citation>
    <scope>NUCLEOTIDE SEQUENCE [LARGE SCALE GENOMIC DNA]</scope>
    <source>
        <strain evidence="9 10">CA13</strain>
    </source>
</reference>
<dbReference type="GO" id="GO:0016987">
    <property type="term" value="F:sigma factor activity"/>
    <property type="evidence" value="ECO:0007669"/>
    <property type="project" value="UniProtKB-KW"/>
</dbReference>
<dbReference type="InterPro" id="IPR036388">
    <property type="entry name" value="WH-like_DNA-bd_sf"/>
</dbReference>
<keyword evidence="5" id="KW-0804">Transcription</keyword>
<dbReference type="InterPro" id="IPR013249">
    <property type="entry name" value="RNA_pol_sigma70_r4_t2"/>
</dbReference>
<feature type="compositionally biased region" description="Basic residues" evidence="6">
    <location>
        <begin position="194"/>
        <end position="214"/>
    </location>
</feature>
<keyword evidence="10" id="KW-1185">Reference proteome</keyword>
<dbReference type="InterPro" id="IPR007627">
    <property type="entry name" value="RNA_pol_sigma70_r2"/>
</dbReference>
<dbReference type="EMBL" id="SJPJ01000001">
    <property type="protein sequence ID" value="TWT83939.1"/>
    <property type="molecule type" value="Genomic_DNA"/>
</dbReference>
<dbReference type="SUPFAM" id="SSF88946">
    <property type="entry name" value="Sigma2 domain of RNA polymerase sigma factors"/>
    <property type="match status" value="1"/>
</dbReference>
<dbReference type="RefSeq" id="WP_146401398.1">
    <property type="nucleotide sequence ID" value="NZ_SJPJ01000001.1"/>
</dbReference>
<comment type="caution">
    <text evidence="9">The sequence shown here is derived from an EMBL/GenBank/DDBJ whole genome shotgun (WGS) entry which is preliminary data.</text>
</comment>
<dbReference type="Gene3D" id="1.10.10.10">
    <property type="entry name" value="Winged helix-like DNA-binding domain superfamily/Winged helix DNA-binding domain"/>
    <property type="match status" value="1"/>
</dbReference>
<evidence type="ECO:0000256" key="6">
    <source>
        <dbReference type="SAM" id="MobiDB-lite"/>
    </source>
</evidence>
<organism evidence="9 10">
    <name type="scientific">Novipirellula herctigrandis</name>
    <dbReference type="NCBI Taxonomy" id="2527986"/>
    <lineage>
        <taxon>Bacteria</taxon>
        <taxon>Pseudomonadati</taxon>
        <taxon>Planctomycetota</taxon>
        <taxon>Planctomycetia</taxon>
        <taxon>Pirellulales</taxon>
        <taxon>Pirellulaceae</taxon>
        <taxon>Novipirellula</taxon>
    </lineage>
</organism>
<dbReference type="PANTHER" id="PTHR43133:SF8">
    <property type="entry name" value="RNA POLYMERASE SIGMA FACTOR HI_1459-RELATED"/>
    <property type="match status" value="1"/>
</dbReference>
<evidence type="ECO:0000256" key="4">
    <source>
        <dbReference type="ARBA" id="ARBA00023125"/>
    </source>
</evidence>
<sequence>MEDSTALLPTPVLIERYRLNDESAFEQLVSRYHCLVFGVCMRLLRHRQDAEDVTQETFSRVARYLGKWDVDRPIEPWLATIAGNRCRTFLSRQRLHHTLPLPAEPAADSTRQRAAEESLREEVGLALRQLPTNHRVAFTLFHEQSMGYAEIAESMQCPVGTAKTWVHRARAALMGQLLKREVVTANPSQEERIRKNHRNHRKSNRSLRMGKHEL</sequence>
<accession>A0A5C5Z996</accession>
<dbReference type="InterPro" id="IPR013325">
    <property type="entry name" value="RNA_pol_sigma_r2"/>
</dbReference>
<keyword evidence="4" id="KW-0238">DNA-binding</keyword>
<dbReference type="GO" id="GO:0003677">
    <property type="term" value="F:DNA binding"/>
    <property type="evidence" value="ECO:0007669"/>
    <property type="project" value="UniProtKB-KW"/>
</dbReference>
<keyword evidence="2" id="KW-0805">Transcription regulation</keyword>
<evidence type="ECO:0000313" key="9">
    <source>
        <dbReference type="EMBL" id="TWT83939.1"/>
    </source>
</evidence>
<feature type="region of interest" description="Disordered" evidence="6">
    <location>
        <begin position="186"/>
        <end position="214"/>
    </location>
</feature>
<dbReference type="InterPro" id="IPR039425">
    <property type="entry name" value="RNA_pol_sigma-70-like"/>
</dbReference>
<dbReference type="AlphaFoldDB" id="A0A5C5Z996"/>
<proteinExistence type="inferred from homology"/>
<dbReference type="InterPro" id="IPR014284">
    <property type="entry name" value="RNA_pol_sigma-70_dom"/>
</dbReference>
<dbReference type="PANTHER" id="PTHR43133">
    <property type="entry name" value="RNA POLYMERASE ECF-TYPE SIGMA FACTO"/>
    <property type="match status" value="1"/>
</dbReference>
<dbReference type="Pfam" id="PF08281">
    <property type="entry name" value="Sigma70_r4_2"/>
    <property type="match status" value="1"/>
</dbReference>
<dbReference type="CDD" id="cd06171">
    <property type="entry name" value="Sigma70_r4"/>
    <property type="match status" value="1"/>
</dbReference>
<name>A0A5C5Z996_9BACT</name>
<dbReference type="SUPFAM" id="SSF88659">
    <property type="entry name" value="Sigma3 and sigma4 domains of RNA polymerase sigma factors"/>
    <property type="match status" value="1"/>
</dbReference>
<evidence type="ECO:0000256" key="3">
    <source>
        <dbReference type="ARBA" id="ARBA00023082"/>
    </source>
</evidence>
<dbReference type="Gene3D" id="1.10.1740.10">
    <property type="match status" value="1"/>
</dbReference>
<protein>
    <submittedName>
        <fullName evidence="9">ECF RNA polymerase sigma factor SigW</fullName>
    </submittedName>
</protein>
<keyword evidence="3" id="KW-0731">Sigma factor</keyword>
<gene>
    <name evidence="9" type="primary">sigW_8</name>
    <name evidence="9" type="ORF">CA13_54130</name>
</gene>
<evidence type="ECO:0000259" key="7">
    <source>
        <dbReference type="Pfam" id="PF04542"/>
    </source>
</evidence>
<evidence type="ECO:0000256" key="2">
    <source>
        <dbReference type="ARBA" id="ARBA00023015"/>
    </source>
</evidence>
<evidence type="ECO:0000256" key="1">
    <source>
        <dbReference type="ARBA" id="ARBA00010641"/>
    </source>
</evidence>
<dbReference type="GO" id="GO:0006352">
    <property type="term" value="P:DNA-templated transcription initiation"/>
    <property type="evidence" value="ECO:0007669"/>
    <property type="project" value="InterPro"/>
</dbReference>
<dbReference type="Pfam" id="PF04542">
    <property type="entry name" value="Sigma70_r2"/>
    <property type="match status" value="1"/>
</dbReference>